<evidence type="ECO:0000313" key="2">
    <source>
        <dbReference type="EMBL" id="GGW73679.1"/>
    </source>
</evidence>
<reference evidence="3" key="1">
    <citation type="journal article" date="2019" name="Int. J. Syst. Evol. Microbiol.">
        <title>The Global Catalogue of Microorganisms (GCM) 10K type strain sequencing project: providing services to taxonomists for standard genome sequencing and annotation.</title>
        <authorList>
            <consortium name="The Broad Institute Genomics Platform"/>
            <consortium name="The Broad Institute Genome Sequencing Center for Infectious Disease"/>
            <person name="Wu L."/>
            <person name="Ma J."/>
        </authorList>
    </citation>
    <scope>NUCLEOTIDE SEQUENCE [LARGE SCALE GENOMIC DNA]</scope>
    <source>
        <strain evidence="3">KCTC 23723</strain>
    </source>
</reference>
<evidence type="ECO:0008006" key="4">
    <source>
        <dbReference type="Google" id="ProtNLM"/>
    </source>
</evidence>
<sequence length="110" mass="12406">MDGYLDSFYTIFMDVLTIVLSSPVLIVVCIVLLLLKSMWYEKRIRYLEITLSSLSKLAGVELNDPALVPPEVRKALNDGHRLKAIRLYRKITGANLNDATEVVDVLLKKA</sequence>
<dbReference type="Proteomes" id="UP000634667">
    <property type="component" value="Unassembled WGS sequence"/>
</dbReference>
<protein>
    <recommendedName>
        <fullName evidence="4">Ribosomal protein L7/L12 C-terminal domain-containing protein</fullName>
    </recommendedName>
</protein>
<keyword evidence="3" id="KW-1185">Reference proteome</keyword>
<organism evidence="2 3">
    <name type="scientific">Alishewanella tabrizica</name>
    <dbReference type="NCBI Taxonomy" id="671278"/>
    <lineage>
        <taxon>Bacteria</taxon>
        <taxon>Pseudomonadati</taxon>
        <taxon>Pseudomonadota</taxon>
        <taxon>Gammaproteobacteria</taxon>
        <taxon>Alteromonadales</taxon>
        <taxon>Alteromonadaceae</taxon>
        <taxon>Alishewanella</taxon>
    </lineage>
</organism>
<evidence type="ECO:0000256" key="1">
    <source>
        <dbReference type="SAM" id="Phobius"/>
    </source>
</evidence>
<dbReference type="RefSeq" id="WP_189484243.1">
    <property type="nucleotide sequence ID" value="NZ_BMYR01000023.1"/>
</dbReference>
<evidence type="ECO:0000313" key="3">
    <source>
        <dbReference type="Proteomes" id="UP000634667"/>
    </source>
</evidence>
<gene>
    <name evidence="2" type="ORF">GCM10008111_31990</name>
</gene>
<keyword evidence="1" id="KW-1133">Transmembrane helix</keyword>
<keyword evidence="1" id="KW-0472">Membrane</keyword>
<keyword evidence="1" id="KW-0812">Transmembrane</keyword>
<comment type="caution">
    <text evidence="2">The sequence shown here is derived from an EMBL/GenBank/DDBJ whole genome shotgun (WGS) entry which is preliminary data.</text>
</comment>
<dbReference type="EMBL" id="BMYR01000023">
    <property type="protein sequence ID" value="GGW73679.1"/>
    <property type="molecule type" value="Genomic_DNA"/>
</dbReference>
<name>A0ABQ2WV85_9ALTE</name>
<proteinExistence type="predicted"/>
<accession>A0ABQ2WV85</accession>
<feature type="transmembrane region" description="Helical" evidence="1">
    <location>
        <begin position="12"/>
        <end position="35"/>
    </location>
</feature>